<name>A0A839R2Z2_9MICO</name>
<dbReference type="AlphaFoldDB" id="A0A839R2Z2"/>
<feature type="region of interest" description="Disordered" evidence="1">
    <location>
        <begin position="1"/>
        <end position="96"/>
    </location>
</feature>
<dbReference type="RefSeq" id="WP_183376956.1">
    <property type="nucleotide sequence ID" value="NZ_CBCSFZ010000027.1"/>
</dbReference>
<evidence type="ECO:0000313" key="2">
    <source>
        <dbReference type="EMBL" id="MBB3023616.1"/>
    </source>
</evidence>
<organism evidence="2 3">
    <name type="scientific">Helcobacillus massiliensis</name>
    <dbReference type="NCBI Taxonomy" id="521392"/>
    <lineage>
        <taxon>Bacteria</taxon>
        <taxon>Bacillati</taxon>
        <taxon>Actinomycetota</taxon>
        <taxon>Actinomycetes</taxon>
        <taxon>Micrococcales</taxon>
        <taxon>Dermabacteraceae</taxon>
        <taxon>Helcobacillus</taxon>
    </lineage>
</organism>
<proteinExistence type="predicted"/>
<reference evidence="2 3" key="1">
    <citation type="submission" date="2020-08" db="EMBL/GenBank/DDBJ databases">
        <title>Sequencing the genomes of 1000 actinobacteria strains.</title>
        <authorList>
            <person name="Klenk H.-P."/>
        </authorList>
    </citation>
    <scope>NUCLEOTIDE SEQUENCE [LARGE SCALE GENOMIC DNA]</scope>
    <source>
        <strain evidence="2 3">DSM 23040</strain>
    </source>
</reference>
<comment type="caution">
    <text evidence="2">The sequence shown here is derived from an EMBL/GenBank/DDBJ whole genome shotgun (WGS) entry which is preliminary data.</text>
</comment>
<protein>
    <submittedName>
        <fullName evidence="2">Uncharacterized protein</fullName>
    </submittedName>
</protein>
<gene>
    <name evidence="2" type="ORF">FHX50_001913</name>
</gene>
<evidence type="ECO:0000313" key="3">
    <source>
        <dbReference type="Proteomes" id="UP000568050"/>
    </source>
</evidence>
<accession>A0A839R2Z2</accession>
<dbReference type="EMBL" id="JACHWP010000008">
    <property type="protein sequence ID" value="MBB3023616.1"/>
    <property type="molecule type" value="Genomic_DNA"/>
</dbReference>
<evidence type="ECO:0000256" key="1">
    <source>
        <dbReference type="SAM" id="MobiDB-lite"/>
    </source>
</evidence>
<dbReference type="Proteomes" id="UP000568050">
    <property type="component" value="Unassembled WGS sequence"/>
</dbReference>
<keyword evidence="3" id="KW-1185">Reference proteome</keyword>
<sequence>MTSRPRQPRQHPGSPGAPSPAQLAGRRRQAAEVRPVDYTQIPSREAQQRAREQLEAGEQNPSAAPKPGPRKPQRFELVPNPSAAPDDAVVTLNPSDPRPYTRPLRVIEREIRLLSGTSLAVITHDTVVMTVADPEEVWTADNGASDHFLRGQWTVQVRRADNHVIAVLPSRYALSVRPEEFEAEAPIDVSGPSNRRKKGTRHPADLRELRLRLKAHGFRVSTSGPTHGKVTHPDFPGLFTPWASTPSDRRHPQMVTAQVKRVFGIDIRG</sequence>